<dbReference type="GO" id="GO:0005524">
    <property type="term" value="F:ATP binding"/>
    <property type="evidence" value="ECO:0007669"/>
    <property type="project" value="UniProtKB-UniRule"/>
</dbReference>
<dbReference type="RefSeq" id="WP_211602945.1">
    <property type="nucleotide sequence ID" value="NZ_JAGSNF010000014.1"/>
</dbReference>
<dbReference type="SUPFAM" id="SSF52540">
    <property type="entry name" value="P-loop containing nucleoside triphosphate hydrolases"/>
    <property type="match status" value="4"/>
</dbReference>
<evidence type="ECO:0000256" key="1">
    <source>
        <dbReference type="ARBA" id="ARBA00004496"/>
    </source>
</evidence>
<reference evidence="16" key="1">
    <citation type="submission" date="2021-04" db="EMBL/GenBank/DDBJ databases">
        <title>Phycicoccus avicenniae sp. nov., a novel endophytic actinomycetes isolated from branch of Avicennia mariana.</title>
        <authorList>
            <person name="Tuo L."/>
        </authorList>
    </citation>
    <scope>NUCLEOTIDE SEQUENCE</scope>
    <source>
        <strain evidence="16">BSK3Z-2</strain>
    </source>
</reference>
<dbReference type="AlphaFoldDB" id="A0A941DC76"/>
<keyword evidence="4 13" id="KW-0227">DNA damage</keyword>
<keyword evidence="7 13" id="KW-0067">ATP-binding</keyword>
<dbReference type="InterPro" id="IPR014001">
    <property type="entry name" value="Helicase_ATP-bd"/>
</dbReference>
<evidence type="ECO:0000256" key="6">
    <source>
        <dbReference type="ARBA" id="ARBA00022806"/>
    </source>
</evidence>
<evidence type="ECO:0000256" key="4">
    <source>
        <dbReference type="ARBA" id="ARBA00022763"/>
    </source>
</evidence>
<comment type="caution">
    <text evidence="16">The sequence shown here is derived from an EMBL/GenBank/DDBJ whole genome shotgun (WGS) entry which is preliminary data.</text>
</comment>
<feature type="domain" description="Helicase C-terminal" evidence="15">
    <location>
        <begin position="834"/>
        <end position="984"/>
    </location>
</feature>
<accession>A0A941DC76</accession>
<dbReference type="GO" id="GO:0003684">
    <property type="term" value="F:damaged DNA binding"/>
    <property type="evidence" value="ECO:0007669"/>
    <property type="project" value="InterPro"/>
</dbReference>
<dbReference type="Pfam" id="PF00270">
    <property type="entry name" value="DEAD"/>
    <property type="match status" value="1"/>
</dbReference>
<evidence type="ECO:0000259" key="14">
    <source>
        <dbReference type="PROSITE" id="PS51192"/>
    </source>
</evidence>
<dbReference type="Pfam" id="PF00271">
    <property type="entry name" value="Helicase_C"/>
    <property type="match status" value="1"/>
</dbReference>
<dbReference type="SMART" id="SM00487">
    <property type="entry name" value="DEXDc"/>
    <property type="match status" value="1"/>
</dbReference>
<keyword evidence="17" id="KW-1185">Reference proteome</keyword>
<evidence type="ECO:0000256" key="9">
    <source>
        <dbReference type="ARBA" id="ARBA00023204"/>
    </source>
</evidence>
<gene>
    <name evidence="13 16" type="primary">mfd</name>
    <name evidence="16" type="ORF">KC207_10315</name>
</gene>
<evidence type="ECO:0000256" key="5">
    <source>
        <dbReference type="ARBA" id="ARBA00022801"/>
    </source>
</evidence>
<dbReference type="HAMAP" id="MF_00969">
    <property type="entry name" value="TRCF"/>
    <property type="match status" value="1"/>
</dbReference>
<dbReference type="InterPro" id="IPR037235">
    <property type="entry name" value="TRCF-like_C_D7"/>
</dbReference>
<dbReference type="SMART" id="SM00982">
    <property type="entry name" value="TRCF"/>
    <property type="match status" value="1"/>
</dbReference>
<dbReference type="InterPro" id="IPR003711">
    <property type="entry name" value="CarD-like/TRCF_RID"/>
</dbReference>
<dbReference type="Gene3D" id="3.90.1150.50">
    <property type="entry name" value="Transcription-repair-coupling factor, D7 domain"/>
    <property type="match status" value="1"/>
</dbReference>
<comment type="similarity">
    <text evidence="11 13">In the C-terminal section; belongs to the helicase family. RecG subfamily.</text>
</comment>
<name>A0A941DC76_9MICO</name>
<dbReference type="GO" id="GO:0003678">
    <property type="term" value="F:DNA helicase activity"/>
    <property type="evidence" value="ECO:0007669"/>
    <property type="project" value="TreeGrafter"/>
</dbReference>
<evidence type="ECO:0000256" key="7">
    <source>
        <dbReference type="ARBA" id="ARBA00022840"/>
    </source>
</evidence>
<dbReference type="InterPro" id="IPR004576">
    <property type="entry name" value="Mfd"/>
</dbReference>
<evidence type="ECO:0000259" key="15">
    <source>
        <dbReference type="PROSITE" id="PS51194"/>
    </source>
</evidence>
<evidence type="ECO:0000313" key="17">
    <source>
        <dbReference type="Proteomes" id="UP000677016"/>
    </source>
</evidence>
<proteinExistence type="inferred from homology"/>
<evidence type="ECO:0000256" key="3">
    <source>
        <dbReference type="ARBA" id="ARBA00022741"/>
    </source>
</evidence>
<dbReference type="SUPFAM" id="SSF143517">
    <property type="entry name" value="TRCF domain-like"/>
    <property type="match status" value="1"/>
</dbReference>
<comment type="similarity">
    <text evidence="10 13">In the N-terminal section; belongs to the UvrB family.</text>
</comment>
<dbReference type="InterPro" id="IPR036101">
    <property type="entry name" value="CarD-like/TRCF_RID_sf"/>
</dbReference>
<evidence type="ECO:0000256" key="12">
    <source>
        <dbReference type="ARBA" id="ARBA00070128"/>
    </source>
</evidence>
<evidence type="ECO:0000313" key="16">
    <source>
        <dbReference type="EMBL" id="MBR7743682.1"/>
    </source>
</evidence>
<evidence type="ECO:0000256" key="11">
    <source>
        <dbReference type="ARBA" id="ARBA00061399"/>
    </source>
</evidence>
<dbReference type="Gene3D" id="3.30.2060.10">
    <property type="entry name" value="Penicillin-binding protein 1b domain"/>
    <property type="match status" value="1"/>
</dbReference>
<keyword evidence="2 13" id="KW-0963">Cytoplasm</keyword>
<evidence type="ECO:0000256" key="10">
    <source>
        <dbReference type="ARBA" id="ARBA00061104"/>
    </source>
</evidence>
<dbReference type="EC" id="3.6.4.-" evidence="13"/>
<keyword evidence="6" id="KW-0347">Helicase</keyword>
<dbReference type="Proteomes" id="UP000677016">
    <property type="component" value="Unassembled WGS sequence"/>
</dbReference>
<evidence type="ECO:0000256" key="8">
    <source>
        <dbReference type="ARBA" id="ARBA00023125"/>
    </source>
</evidence>
<dbReference type="GO" id="GO:0006355">
    <property type="term" value="P:regulation of DNA-templated transcription"/>
    <property type="evidence" value="ECO:0007669"/>
    <property type="project" value="UniProtKB-UniRule"/>
</dbReference>
<evidence type="ECO:0000256" key="2">
    <source>
        <dbReference type="ARBA" id="ARBA00022490"/>
    </source>
</evidence>
<keyword evidence="8 13" id="KW-0238">DNA-binding</keyword>
<dbReference type="InterPro" id="IPR041471">
    <property type="entry name" value="UvrB_inter"/>
</dbReference>
<dbReference type="SUPFAM" id="SSF141259">
    <property type="entry name" value="CarD-like"/>
    <property type="match status" value="1"/>
</dbReference>
<comment type="function">
    <text evidence="13">Couples transcription and DNA repair by recognizing RNA polymerase (RNAP) stalled at DNA lesions. Mediates ATP-dependent release of RNAP and its truncated transcript from the DNA, and recruitment of nucleotide excision repair machinery to the damaged site.</text>
</comment>
<dbReference type="PANTHER" id="PTHR47964:SF1">
    <property type="entry name" value="ATP-DEPENDENT DNA HELICASE HOMOLOG RECG, CHLOROPLASTIC"/>
    <property type="match status" value="1"/>
</dbReference>
<dbReference type="GO" id="GO:0016787">
    <property type="term" value="F:hydrolase activity"/>
    <property type="evidence" value="ECO:0007669"/>
    <property type="project" value="UniProtKB-KW"/>
</dbReference>
<dbReference type="PROSITE" id="PS51192">
    <property type="entry name" value="HELICASE_ATP_BIND_1"/>
    <property type="match status" value="1"/>
</dbReference>
<dbReference type="Pfam" id="PF17757">
    <property type="entry name" value="UvrB_inter"/>
    <property type="match status" value="1"/>
</dbReference>
<dbReference type="Gene3D" id="3.40.50.11180">
    <property type="match status" value="1"/>
</dbReference>
<dbReference type="InterPro" id="IPR027417">
    <property type="entry name" value="P-loop_NTPase"/>
</dbReference>
<keyword evidence="5 13" id="KW-0378">Hydrolase</keyword>
<dbReference type="Pfam" id="PF03461">
    <property type="entry name" value="TRCF"/>
    <property type="match status" value="1"/>
</dbReference>
<organism evidence="16 17">
    <name type="scientific">Phycicoccus avicenniae</name>
    <dbReference type="NCBI Taxonomy" id="2828860"/>
    <lineage>
        <taxon>Bacteria</taxon>
        <taxon>Bacillati</taxon>
        <taxon>Actinomycetota</taxon>
        <taxon>Actinomycetes</taxon>
        <taxon>Micrococcales</taxon>
        <taxon>Intrasporangiaceae</taxon>
        <taxon>Phycicoccus</taxon>
    </lineage>
</organism>
<dbReference type="InterPro" id="IPR047112">
    <property type="entry name" value="RecG/Mfd"/>
</dbReference>
<dbReference type="CDD" id="cd17991">
    <property type="entry name" value="DEXHc_TRCF"/>
    <property type="match status" value="1"/>
</dbReference>
<feature type="domain" description="Helicase ATP-binding" evidence="14">
    <location>
        <begin position="648"/>
        <end position="809"/>
    </location>
</feature>
<keyword evidence="9 13" id="KW-0234">DNA repair</keyword>
<evidence type="ECO:0000256" key="13">
    <source>
        <dbReference type="HAMAP-Rule" id="MF_00969"/>
    </source>
</evidence>
<dbReference type="NCBIfam" id="TIGR00580">
    <property type="entry name" value="mfd"/>
    <property type="match status" value="1"/>
</dbReference>
<keyword evidence="3 13" id="KW-0547">Nucleotide-binding</keyword>
<protein>
    <recommendedName>
        <fullName evidence="12 13">Transcription-repair-coupling factor</fullName>
        <shortName evidence="13">TRCF</shortName>
        <ecNumber evidence="13">3.6.4.-</ecNumber>
    </recommendedName>
</protein>
<sequence>MPTLSPLRARLRALPAFTRLSESLDLPSAEVSAAAPPGARHAVVSTIAPRPSGAPVLVVTATGREAEDLHAALAASLGPDVVASFPSWETLPHERLSPRSDTVGQRLSVLRRLAHPEAGDDTHGALSVVVAPVRAVLQPIAKGLGDLRPVALSAGDEAPLEQVVEDLAAAAYARVDLVERRGEFAVRGGILDVFPPTEEHPLRIEFWGDTVEEIRWFKVADQRSLEIAQHGLWAPPCRELLLTPAVRERAAALADRLPGAADLLDKLSHGIAVEGMESLAPALVDGMQTLLEALPSDSVLVACDPERVRTRAHDLTATSEEFLQAGWANAAGGSAVPIDLESVLGTASFRTMAELREQARDLGVRWLDLTPFAGDEDDDTLDLGLTVSPTFRGSTEDAVAELRRLAGDGWSVLVATEGSGLAQRVVEVLGEHDVPARLAADEADPEPGVVTVTTGAVGAGFLLAGERLAVVTEADLTGAVAGAGTSTKDMRRMPSKRRNQVDPLQLRTGDFVVHEQHGVGRFVEMMQRTVQGATREYLVLEYASSKRGQPGDRLYVPTDQLDQVTRYVGGEQPTLNKMGGSDWQQTKGRARRYVKQIAAELIRLYSARMASKGHAFGPDTPWQRELEDAFAHVETPDQLVTIDEVKADMEREVPMDRLVCGDVGYGKTEIAVRAAFKAIQDGTQVAVLCPTTLLVQQHLNTFSERYAGFPVTVRSLSRFQTDAEAKAVLAGLAEGSVDLVIGTHRLLSKEVRFKRLGLVVVDEEQRFGVEHKEQLKAMRTDVDVLAMSATPIPRTLEMAVTGIREMSTLATPPEERHPVLTYVGAYDERTVTASIRRELLREGQVFLVHNKVSTIDKAAARIRELVPEARVAVAHGKMGEQKLEQVVLDFWEKRFDVLVCTTIVETGLDISNANTLIVERADRFGLSQLHQLRGRVGRGRERAYAYFLYPPEQPLTETSLDRLQTIANNTDLGAGMAVAMKDLEIRGAGNLLGGEQSGHIAGVGFDLYVRLVGEAVAAFRGEGEEAPAEIKIELPVDAHLPHDYVPHERLRLEMYKKLAAVVDEQALAEIENELVDRYGAVPEPVRNLLEVARLRTVARAAGVSDISVQGTMIRFGPVDLPESRQLRLRRLHPKAILKPATNALLVPAPKTAPVGGRPLRDRAILDWAAEVVRTVIMDDVGEAARAATAPSAGATR</sequence>
<dbReference type="GO" id="GO:0000716">
    <property type="term" value="P:transcription-coupled nucleotide-excision repair, DNA damage recognition"/>
    <property type="evidence" value="ECO:0007669"/>
    <property type="project" value="UniProtKB-UniRule"/>
</dbReference>
<dbReference type="PROSITE" id="PS51194">
    <property type="entry name" value="HELICASE_CTER"/>
    <property type="match status" value="1"/>
</dbReference>
<dbReference type="EMBL" id="JAGSNF010000014">
    <property type="protein sequence ID" value="MBR7743682.1"/>
    <property type="molecule type" value="Genomic_DNA"/>
</dbReference>
<dbReference type="SMART" id="SM01058">
    <property type="entry name" value="CarD_TRCF"/>
    <property type="match status" value="1"/>
</dbReference>
<dbReference type="FunFam" id="3.40.50.300:FF:000300">
    <property type="entry name" value="Transcription-repair-coupling factor"/>
    <property type="match status" value="1"/>
</dbReference>
<dbReference type="InterPro" id="IPR011545">
    <property type="entry name" value="DEAD/DEAH_box_helicase_dom"/>
</dbReference>
<dbReference type="Gene3D" id="2.40.10.170">
    <property type="match status" value="1"/>
</dbReference>
<dbReference type="GO" id="GO:0005737">
    <property type="term" value="C:cytoplasm"/>
    <property type="evidence" value="ECO:0007669"/>
    <property type="project" value="UniProtKB-SubCell"/>
</dbReference>
<dbReference type="InterPro" id="IPR001650">
    <property type="entry name" value="Helicase_C-like"/>
</dbReference>
<dbReference type="Pfam" id="PF02559">
    <property type="entry name" value="CarD_TRCF_RID"/>
    <property type="match status" value="1"/>
</dbReference>
<comment type="subcellular location">
    <subcellularLocation>
        <location evidence="1 13">Cytoplasm</location>
    </subcellularLocation>
</comment>
<dbReference type="FunFam" id="3.40.50.300:FF:000546">
    <property type="entry name" value="Transcription-repair-coupling factor"/>
    <property type="match status" value="1"/>
</dbReference>
<dbReference type="Gene3D" id="3.40.50.300">
    <property type="entry name" value="P-loop containing nucleotide triphosphate hydrolases"/>
    <property type="match status" value="2"/>
</dbReference>
<dbReference type="SMART" id="SM00490">
    <property type="entry name" value="HELICc"/>
    <property type="match status" value="1"/>
</dbReference>
<dbReference type="PANTHER" id="PTHR47964">
    <property type="entry name" value="ATP-DEPENDENT DNA HELICASE HOMOLOG RECG, CHLOROPLASTIC"/>
    <property type="match status" value="1"/>
</dbReference>
<dbReference type="InterPro" id="IPR005118">
    <property type="entry name" value="TRCF_C"/>
</dbReference>